<evidence type="ECO:0000259" key="12">
    <source>
        <dbReference type="Pfam" id="PF00909"/>
    </source>
</evidence>
<feature type="transmembrane region" description="Helical" evidence="10">
    <location>
        <begin position="297"/>
        <end position="316"/>
    </location>
</feature>
<feature type="signal peptide" evidence="11">
    <location>
        <begin position="1"/>
        <end position="22"/>
    </location>
</feature>
<dbReference type="SUPFAM" id="SSF111352">
    <property type="entry name" value="Ammonium transporter"/>
    <property type="match status" value="1"/>
</dbReference>
<protein>
    <recommendedName>
        <fullName evidence="9 10">Ammonium transporter</fullName>
    </recommendedName>
</protein>
<dbReference type="InterPro" id="IPR024041">
    <property type="entry name" value="NH4_transpt_AmtB-like_dom"/>
</dbReference>
<dbReference type="Pfam" id="PF00909">
    <property type="entry name" value="Ammonium_transp"/>
    <property type="match status" value="1"/>
</dbReference>
<reference evidence="13 14" key="1">
    <citation type="journal article" date="2019" name="Front. Microbiol.">
        <title>Genomes of Neutrophilic Sulfur-Oxidizing Chemolithoautotrophs Representing 9 Proteobacterial Species From 8 Genera.</title>
        <authorList>
            <person name="Watanabe T."/>
            <person name="Kojima H."/>
            <person name="Umezawa K."/>
            <person name="Hori C."/>
            <person name="Takasuka T.E."/>
            <person name="Kato Y."/>
            <person name="Fukui M."/>
        </authorList>
    </citation>
    <scope>NUCLEOTIDE SEQUENCE [LARGE SCALE GENOMIC DNA]</scope>
    <source>
        <strain evidence="13 14">TTN</strain>
    </source>
</reference>
<dbReference type="GO" id="GO:0005886">
    <property type="term" value="C:plasma membrane"/>
    <property type="evidence" value="ECO:0007669"/>
    <property type="project" value="UniProtKB-SubCell"/>
</dbReference>
<evidence type="ECO:0000313" key="14">
    <source>
        <dbReference type="Proteomes" id="UP000286806"/>
    </source>
</evidence>
<evidence type="ECO:0000256" key="5">
    <source>
        <dbReference type="ARBA" id="ARBA00022692"/>
    </source>
</evidence>
<name>A0A401JB53_9PROT</name>
<keyword evidence="7 10" id="KW-0472">Membrane</keyword>
<dbReference type="EMBL" id="BGOW01000003">
    <property type="protein sequence ID" value="GBL44776.1"/>
    <property type="molecule type" value="Genomic_DNA"/>
</dbReference>
<keyword evidence="6 10" id="KW-1133">Transmembrane helix</keyword>
<dbReference type="AlphaFoldDB" id="A0A401JB53"/>
<feature type="domain" description="Ammonium transporter AmtB-like" evidence="12">
    <location>
        <begin position="77"/>
        <end position="471"/>
    </location>
</feature>
<feature type="transmembrane region" description="Helical" evidence="10">
    <location>
        <begin position="328"/>
        <end position="348"/>
    </location>
</feature>
<feature type="transmembrane region" description="Helical" evidence="10">
    <location>
        <begin position="354"/>
        <end position="372"/>
    </location>
</feature>
<dbReference type="PANTHER" id="PTHR43029">
    <property type="entry name" value="AMMONIUM TRANSPORTER MEP2"/>
    <property type="match status" value="1"/>
</dbReference>
<gene>
    <name evidence="13" type="ORF">SFMTTN_0577</name>
</gene>
<feature type="transmembrane region" description="Helical" evidence="10">
    <location>
        <begin position="77"/>
        <end position="99"/>
    </location>
</feature>
<feature type="transmembrane region" description="Helical" evidence="10">
    <location>
        <begin position="268"/>
        <end position="285"/>
    </location>
</feature>
<dbReference type="RefSeq" id="WP_189836257.1">
    <property type="nucleotide sequence ID" value="NZ_BGOW01000003.1"/>
</dbReference>
<keyword evidence="3 10" id="KW-0813">Transport</keyword>
<dbReference type="FunFam" id="1.10.3430.10:FF:000007">
    <property type="entry name" value="Ammonium transporter"/>
    <property type="match status" value="1"/>
</dbReference>
<dbReference type="NCBIfam" id="TIGR00836">
    <property type="entry name" value="amt"/>
    <property type="match status" value="1"/>
</dbReference>
<feature type="transmembrane region" description="Helical" evidence="10">
    <location>
        <begin position="427"/>
        <end position="446"/>
    </location>
</feature>
<sequence>MKKWLIAISMLCTLGLSGMASADDAAAPPSAAAPAAAPAPDAAAAPAAAPPTTAAPAAAAPAAAPNPAAFINSGDNAWMLTSTALVLMMTIPGLALFYGGMVRKKNVLATVMQSFAITCLVTVLWMIIGYSLAFTPGSGFMGGLSRVFLSGLGLDSVNALAPTIPETTYMTFQMTFAIITPALIVGAFAERMKFSALLWFITAWLIAVYAPIAHMVWGPGGWLGADGVLDYAGGTVVHINAGVAGLVAALVIGKRVGYGKEPMPPHNLVLTVIGAALLWVGWFGFNAGSAVAASDRAGMAMAATQIATAAAALSWMFVEWMAKGKPSVLGICSGAVAGLVAITPASGFVGPSGALFIGIAAGIVCFWAAVYLKNMMGYDDSLDAFGVHAIGGIVGAMLTGVFAVKAIGGTAGMLEGNVAQLMIQAKGVGVTIVYDAVVTFVILKIIDMVIGLRVTEDQEREGLDISLHGEKLE</sequence>
<feature type="transmembrane region" description="Helical" evidence="10">
    <location>
        <begin position="170"/>
        <end position="189"/>
    </location>
</feature>
<dbReference type="Gene3D" id="1.10.3430.10">
    <property type="entry name" value="Ammonium transporter AmtB like domains"/>
    <property type="match status" value="1"/>
</dbReference>
<keyword evidence="4" id="KW-1003">Cell membrane</keyword>
<dbReference type="InterPro" id="IPR018047">
    <property type="entry name" value="Ammonium_transpt_CS"/>
</dbReference>
<organism evidence="13 14">
    <name type="scientific">Sulfuriferula multivorans</name>
    <dbReference type="NCBI Taxonomy" id="1559896"/>
    <lineage>
        <taxon>Bacteria</taxon>
        <taxon>Pseudomonadati</taxon>
        <taxon>Pseudomonadota</taxon>
        <taxon>Betaproteobacteria</taxon>
        <taxon>Nitrosomonadales</taxon>
        <taxon>Sulfuricellaceae</taxon>
        <taxon>Sulfuriferula</taxon>
    </lineage>
</organism>
<evidence type="ECO:0000256" key="3">
    <source>
        <dbReference type="ARBA" id="ARBA00022448"/>
    </source>
</evidence>
<dbReference type="InterPro" id="IPR001905">
    <property type="entry name" value="Ammonium_transpt"/>
</dbReference>
<feature type="transmembrane region" description="Helical" evidence="10">
    <location>
        <begin position="196"/>
        <end position="217"/>
    </location>
</feature>
<proteinExistence type="inferred from homology"/>
<dbReference type="Proteomes" id="UP000286806">
    <property type="component" value="Unassembled WGS sequence"/>
</dbReference>
<keyword evidence="11" id="KW-0732">Signal</keyword>
<comment type="similarity">
    <text evidence="2 10">Belongs to the ammonia transporter channel (TC 1.A.11.2) family.</text>
</comment>
<evidence type="ECO:0000256" key="6">
    <source>
        <dbReference type="ARBA" id="ARBA00022989"/>
    </source>
</evidence>
<evidence type="ECO:0000256" key="4">
    <source>
        <dbReference type="ARBA" id="ARBA00022475"/>
    </source>
</evidence>
<keyword evidence="5 10" id="KW-0812">Transmembrane</keyword>
<dbReference type="GO" id="GO:0008519">
    <property type="term" value="F:ammonium channel activity"/>
    <property type="evidence" value="ECO:0007669"/>
    <property type="project" value="InterPro"/>
</dbReference>
<evidence type="ECO:0000256" key="8">
    <source>
        <dbReference type="ARBA" id="ARBA00023177"/>
    </source>
</evidence>
<comment type="caution">
    <text evidence="13">The sequence shown here is derived from an EMBL/GenBank/DDBJ whole genome shotgun (WGS) entry which is preliminary data.</text>
</comment>
<feature type="transmembrane region" description="Helical" evidence="10">
    <location>
        <begin position="111"/>
        <end position="133"/>
    </location>
</feature>
<accession>A0A401JB53</accession>
<comment type="subcellular location">
    <subcellularLocation>
        <location evidence="1 10">Cell membrane</location>
        <topology evidence="1 10">Multi-pass membrane protein</topology>
    </subcellularLocation>
</comment>
<feature type="transmembrane region" description="Helical" evidence="10">
    <location>
        <begin position="237"/>
        <end position="256"/>
    </location>
</feature>
<evidence type="ECO:0000256" key="1">
    <source>
        <dbReference type="ARBA" id="ARBA00004651"/>
    </source>
</evidence>
<dbReference type="PANTHER" id="PTHR43029:SF10">
    <property type="entry name" value="AMMONIUM TRANSPORTER MEP2"/>
    <property type="match status" value="1"/>
</dbReference>
<evidence type="ECO:0000256" key="9">
    <source>
        <dbReference type="ARBA" id="ARBA00050025"/>
    </source>
</evidence>
<evidence type="ECO:0000256" key="2">
    <source>
        <dbReference type="ARBA" id="ARBA00005887"/>
    </source>
</evidence>
<dbReference type="PROSITE" id="PS01219">
    <property type="entry name" value="AMMONIUM_TRANSP"/>
    <property type="match status" value="1"/>
</dbReference>
<evidence type="ECO:0000256" key="7">
    <source>
        <dbReference type="ARBA" id="ARBA00023136"/>
    </source>
</evidence>
<feature type="transmembrane region" description="Helical" evidence="10">
    <location>
        <begin position="384"/>
        <end position="407"/>
    </location>
</feature>
<evidence type="ECO:0000256" key="10">
    <source>
        <dbReference type="RuleBase" id="RU362002"/>
    </source>
</evidence>
<evidence type="ECO:0000313" key="13">
    <source>
        <dbReference type="EMBL" id="GBL44776.1"/>
    </source>
</evidence>
<dbReference type="InterPro" id="IPR029020">
    <property type="entry name" value="Ammonium/urea_transptr"/>
</dbReference>
<feature type="chain" id="PRO_5019416378" description="Ammonium transporter" evidence="11">
    <location>
        <begin position="23"/>
        <end position="473"/>
    </location>
</feature>
<keyword evidence="14" id="KW-1185">Reference proteome</keyword>
<keyword evidence="8 10" id="KW-0924">Ammonia transport</keyword>
<evidence type="ECO:0000256" key="11">
    <source>
        <dbReference type="SAM" id="SignalP"/>
    </source>
</evidence>